<organism evidence="2 3">
    <name type="scientific">Mugilogobius chulae</name>
    <name type="common">yellowstripe goby</name>
    <dbReference type="NCBI Taxonomy" id="88201"/>
    <lineage>
        <taxon>Eukaryota</taxon>
        <taxon>Metazoa</taxon>
        <taxon>Chordata</taxon>
        <taxon>Craniata</taxon>
        <taxon>Vertebrata</taxon>
        <taxon>Euteleostomi</taxon>
        <taxon>Actinopterygii</taxon>
        <taxon>Neopterygii</taxon>
        <taxon>Teleostei</taxon>
        <taxon>Neoteleostei</taxon>
        <taxon>Acanthomorphata</taxon>
        <taxon>Gobiaria</taxon>
        <taxon>Gobiiformes</taxon>
        <taxon>Gobioidei</taxon>
        <taxon>Gobiidae</taxon>
        <taxon>Gobionellinae</taxon>
        <taxon>Mugilogobius</taxon>
    </lineage>
</organism>
<dbReference type="Proteomes" id="UP001460270">
    <property type="component" value="Unassembled WGS sequence"/>
</dbReference>
<protein>
    <submittedName>
        <fullName evidence="2">Uncharacterized protein</fullName>
    </submittedName>
</protein>
<keyword evidence="3" id="KW-1185">Reference proteome</keyword>
<name>A0AAW0PLG6_9GOBI</name>
<evidence type="ECO:0000256" key="1">
    <source>
        <dbReference type="SAM" id="MobiDB-lite"/>
    </source>
</evidence>
<proteinExistence type="predicted"/>
<reference evidence="3" key="1">
    <citation type="submission" date="2024-04" db="EMBL/GenBank/DDBJ databases">
        <title>Salinicola lusitanus LLJ914,a marine bacterium isolated from the Okinawa Trough.</title>
        <authorList>
            <person name="Li J."/>
        </authorList>
    </citation>
    <scope>NUCLEOTIDE SEQUENCE [LARGE SCALE GENOMIC DNA]</scope>
</reference>
<gene>
    <name evidence="2" type="ORF">WMY93_010877</name>
</gene>
<feature type="region of interest" description="Disordered" evidence="1">
    <location>
        <begin position="119"/>
        <end position="173"/>
    </location>
</feature>
<comment type="caution">
    <text evidence="2">The sequence shown here is derived from an EMBL/GenBank/DDBJ whole genome shotgun (WGS) entry which is preliminary data.</text>
</comment>
<evidence type="ECO:0000313" key="2">
    <source>
        <dbReference type="EMBL" id="KAK7919593.1"/>
    </source>
</evidence>
<dbReference type="AlphaFoldDB" id="A0AAW0PLG6"/>
<sequence length="192" mass="21832">MALREDVIRQFTLTEDGQDIVVFQINVGVESTPPVNDLCRFCAKNLRIKGVLSNSTLIFARSKLPQGKSLSDRLADLGMIIKPRKNRSTRMCKLCVKHVARLEKDLLIIRKWKDDEKKAETEETASTNLPEAESSDNKRARSPSSQSPPKPQPKKLRTELLPSQQKRKSVTQVITSYPCKTEVKFLQKVKQE</sequence>
<evidence type="ECO:0000313" key="3">
    <source>
        <dbReference type="Proteomes" id="UP001460270"/>
    </source>
</evidence>
<dbReference type="EMBL" id="JBBPFD010000007">
    <property type="protein sequence ID" value="KAK7919593.1"/>
    <property type="molecule type" value="Genomic_DNA"/>
</dbReference>
<accession>A0AAW0PLG6</accession>